<keyword evidence="2" id="KW-1185">Reference proteome</keyword>
<accession>A0A319E001</accession>
<evidence type="ECO:0000313" key="2">
    <source>
        <dbReference type="Proteomes" id="UP000247810"/>
    </source>
</evidence>
<dbReference type="VEuPathDB" id="FungiDB:BO71DRAFT_430623"/>
<dbReference type="AlphaFoldDB" id="A0A319E001"/>
<proteinExistence type="predicted"/>
<dbReference type="EMBL" id="KZ825885">
    <property type="protein sequence ID" value="PYH93798.1"/>
    <property type="molecule type" value="Genomic_DNA"/>
</dbReference>
<evidence type="ECO:0000313" key="1">
    <source>
        <dbReference type="EMBL" id="PYH93798.1"/>
    </source>
</evidence>
<sequence length="140" mass="15369">MPAKPAGSMYPRRIRGPLVVPRLLAQARPVARASQGCGSSPAAKSIYDRRIGNCLLRTLLGGILRARLMFDDGISELESWSFFDRACFGPAKPYVPQIRAYERGRTGRTSQPPDFHTRTGWISGVAVSVRACGRCIDSMD</sequence>
<name>A0A319E001_9EURO</name>
<organism evidence="1 2">
    <name type="scientific">Aspergillus ellipticus CBS 707.79</name>
    <dbReference type="NCBI Taxonomy" id="1448320"/>
    <lineage>
        <taxon>Eukaryota</taxon>
        <taxon>Fungi</taxon>
        <taxon>Dikarya</taxon>
        <taxon>Ascomycota</taxon>
        <taxon>Pezizomycotina</taxon>
        <taxon>Eurotiomycetes</taxon>
        <taxon>Eurotiomycetidae</taxon>
        <taxon>Eurotiales</taxon>
        <taxon>Aspergillaceae</taxon>
        <taxon>Aspergillus</taxon>
        <taxon>Aspergillus subgen. Circumdati</taxon>
    </lineage>
</organism>
<gene>
    <name evidence="1" type="ORF">BO71DRAFT_430623</name>
</gene>
<reference evidence="1 2" key="1">
    <citation type="submission" date="2018-02" db="EMBL/GenBank/DDBJ databases">
        <title>The genomes of Aspergillus section Nigri reveals drivers in fungal speciation.</title>
        <authorList>
            <consortium name="DOE Joint Genome Institute"/>
            <person name="Vesth T.C."/>
            <person name="Nybo J."/>
            <person name="Theobald S."/>
            <person name="Brandl J."/>
            <person name="Frisvad J.C."/>
            <person name="Nielsen K.F."/>
            <person name="Lyhne E.K."/>
            <person name="Kogle M.E."/>
            <person name="Kuo A."/>
            <person name="Riley R."/>
            <person name="Clum A."/>
            <person name="Nolan M."/>
            <person name="Lipzen A."/>
            <person name="Salamov A."/>
            <person name="Henrissat B."/>
            <person name="Wiebenga A."/>
            <person name="De vries R.P."/>
            <person name="Grigoriev I.V."/>
            <person name="Mortensen U.H."/>
            <person name="Andersen M.R."/>
            <person name="Baker S.E."/>
        </authorList>
    </citation>
    <scope>NUCLEOTIDE SEQUENCE [LARGE SCALE GENOMIC DNA]</scope>
    <source>
        <strain evidence="1 2">CBS 707.79</strain>
    </source>
</reference>
<protein>
    <submittedName>
        <fullName evidence="1">Uncharacterized protein</fullName>
    </submittedName>
</protein>
<dbReference type="Proteomes" id="UP000247810">
    <property type="component" value="Unassembled WGS sequence"/>
</dbReference>